<keyword evidence="1" id="KW-0732">Signal</keyword>
<keyword evidence="4" id="KW-1185">Reference proteome</keyword>
<dbReference type="OrthoDB" id="644207at2"/>
<dbReference type="Gene3D" id="2.150.10.10">
    <property type="entry name" value="Serralysin-like metalloprotease, C-terminal"/>
    <property type="match status" value="1"/>
</dbReference>
<feature type="signal peptide" evidence="1">
    <location>
        <begin position="1"/>
        <end position="18"/>
    </location>
</feature>
<protein>
    <recommendedName>
        <fullName evidence="2">Peptidase S74 domain-containing protein</fullName>
    </recommendedName>
</protein>
<dbReference type="InterPro" id="IPR011049">
    <property type="entry name" value="Serralysin-like_metalloprot_C"/>
</dbReference>
<dbReference type="InterPro" id="IPR030392">
    <property type="entry name" value="S74_ICA"/>
</dbReference>
<dbReference type="EMBL" id="SEWY01000003">
    <property type="protein sequence ID" value="TBH73363.1"/>
    <property type="molecule type" value="Genomic_DNA"/>
</dbReference>
<dbReference type="Proteomes" id="UP000293583">
    <property type="component" value="Unassembled WGS sequence"/>
</dbReference>
<dbReference type="RefSeq" id="WP_130923452.1">
    <property type="nucleotide sequence ID" value="NZ_JAANOM010000003.1"/>
</dbReference>
<accession>A0A4Q9BD56</accession>
<dbReference type="PROSITE" id="PS51688">
    <property type="entry name" value="ICA"/>
    <property type="match status" value="1"/>
</dbReference>
<sequence length="1320" mass="138671">MKKLLTFLSLIVSISAFCQDNGINFQGVGRNSSGAVLATQKISLRFSVIQGSETGSVEYVESKEVTTNAQGIFSVVIGDGTQISKTGNFTDINWKINPKFLKVEMDPAGGTSFAAMGTTRLQSVPFAYYANGVNADNVDGVLSASKGGTGVASISALKTALGVDQIYTTTEKNKLAAVSGTNTGDQDLSGLATISQLSGKANTIDLALKAPLESPTFSGTVTGITKAMVGLSNVDNTADLAKPISSATQAALDLKASTTTLALKENVANKSTSSDLGGINPSDILYPTQKAVKDYITANTASGGIADGGVTSIKIANGAVTNEKISNSAVALLSGTNTGDETEASIKSKLGVSRFFSGNFNDLTNRPVIPVLGDFSFENNILRGNANQVDISTDENSDGIYLFPFGSDGYGSDVGKIDIENSGVKIWSKYNINNGIKWDFAPNGNLTLPTGGDILDVNGNSVLNPENAFFSITPNSILTKTNPLTQNQNTNPLIIGNDNAKLKIKAWSENDSHTTISNALPESTITTYSSGNGSTRMLWEDLADVNKYSRIQLSENGINLTLEDPSNYEYSNWEFTRYGELVLPENGTIILNDGNNYIPLSSILPLTSYNEGYVLTEDGNGNANWQDKSTFNYLTVNSDGNEPGIFLHQNDPWAPTWLRVGNDGGGAEYGVVGDDNQFFDGTVQGDIALKAFSSLNDKKMFIGATFGGQANLVLSPDGTIQANGVLNVPEMTIGYTPSSSSAALAINSTTKGFLPPRMAESDKNNIDSPEDGLIIWCYDCGTSGSGELQVFRGNSWTSLSGGSGQNTTYAAGNGLTLTGTTFSIGTGAITSTAIADGSITDNDINSTAAINYSKLNLTGSIVSSDISSSAAINYSKLNLSNSIVSNDLTSASITSSKLADASVTNAKISGPISVANGGTGTSTLTQNTILVGNGSGALQFIAPGASGNILKSNGTTWVSDVAASGATSLDNLSDVRSQGFGFSNSLLIGHKDLPNLLRSDGTTAIGIGVLQNLNNGSYNTAIGHNSMKLIHQGWENVALGAFSLYSVYSGKNNTGLGNSALYYNTNDNNVAVGYNTMYSNTLGSNNSAIGAFALYSNTTGIRNTANGLSSLYSSNGDYNTASGFYSMTMNTSGSYNSAFGSEALGGNTTGFYNTAIGYEAGRYIYTGSNNTAIGYNAQASNNSVSNQITLGNGSITSLRAMVTSITALSDRRDKTEIIDIAEGIDFIKQLKPVTFTWNTRDKAKVGIKAAGFIAQDLLALQKSSEIGDNLDLVSEDNPDKLEARYNNLLPVMVKAIQDQQTIIEQLKKELVELKQLIQNK</sequence>
<name>A0A4Q9BD56_9BACT</name>
<feature type="chain" id="PRO_5020493074" description="Peptidase S74 domain-containing protein" evidence="1">
    <location>
        <begin position="19"/>
        <end position="1320"/>
    </location>
</feature>
<proteinExistence type="predicted"/>
<evidence type="ECO:0000313" key="3">
    <source>
        <dbReference type="EMBL" id="TBH73363.1"/>
    </source>
</evidence>
<evidence type="ECO:0000259" key="2">
    <source>
        <dbReference type="PROSITE" id="PS51688"/>
    </source>
</evidence>
<feature type="domain" description="Peptidase S74" evidence="2">
    <location>
        <begin position="1209"/>
        <end position="1310"/>
    </location>
</feature>
<reference evidence="3 4" key="1">
    <citation type="submission" date="2019-02" db="EMBL/GenBank/DDBJ databases">
        <title>Genome of a new Bacteroidetes strain.</title>
        <authorList>
            <person name="Pitt A."/>
        </authorList>
    </citation>
    <scope>NUCLEOTIDE SEQUENCE [LARGE SCALE GENOMIC DNA]</scope>
    <source>
        <strain evidence="3 4">103A-SOEBACH</strain>
    </source>
</reference>
<evidence type="ECO:0000313" key="4">
    <source>
        <dbReference type="Proteomes" id="UP000293583"/>
    </source>
</evidence>
<gene>
    <name evidence="3" type="ORF">EWU20_08305</name>
</gene>
<evidence type="ECO:0000256" key="1">
    <source>
        <dbReference type="SAM" id="SignalP"/>
    </source>
</evidence>
<comment type="caution">
    <text evidence="3">The sequence shown here is derived from an EMBL/GenBank/DDBJ whole genome shotgun (WGS) entry which is preliminary data.</text>
</comment>
<organism evidence="3 4">
    <name type="scientific">Aquirufa antheringensis</name>
    <dbReference type="NCBI Taxonomy" id="2516559"/>
    <lineage>
        <taxon>Bacteria</taxon>
        <taxon>Pseudomonadati</taxon>
        <taxon>Bacteroidota</taxon>
        <taxon>Cytophagia</taxon>
        <taxon>Cytophagales</taxon>
        <taxon>Flectobacillaceae</taxon>
        <taxon>Aquirufa</taxon>
    </lineage>
</organism>
<dbReference type="Pfam" id="PF13884">
    <property type="entry name" value="Peptidase_S74"/>
    <property type="match status" value="1"/>
</dbReference>